<dbReference type="FunFam" id="3.40.50.1820:FF:000107">
    <property type="entry name" value="Palmitoyl-protein thioesterase 1"/>
    <property type="match status" value="1"/>
</dbReference>
<dbReference type="PANTHER" id="PTHR11247">
    <property type="entry name" value="PALMITOYL-PROTEIN THIOESTERASE/DOLICHYLDIPHOSPHATASE 1"/>
    <property type="match status" value="1"/>
</dbReference>
<dbReference type="AlphaFoldDB" id="M1XMU0"/>
<comment type="similarity">
    <text evidence="1">Belongs to the palmitoyl-protein thioesterase family.</text>
</comment>
<evidence type="ECO:0000313" key="10">
    <source>
        <dbReference type="EMBL" id="CCQ18670.1"/>
    </source>
</evidence>
<evidence type="ECO:0000256" key="7">
    <source>
        <dbReference type="ARBA" id="ARBA00023180"/>
    </source>
</evidence>
<keyword evidence="6" id="KW-1015">Disulfide bond</keyword>
<evidence type="ECO:0000256" key="2">
    <source>
        <dbReference type="ARBA" id="ARBA00012423"/>
    </source>
</evidence>
<protein>
    <recommendedName>
        <fullName evidence="3">Palmitoyl-protein thioesterase 1</fullName>
        <ecNumber evidence="2">3.1.2.22</ecNumber>
    </recommendedName>
    <alternativeName>
        <fullName evidence="8">Palmitoyl-protein hydrolase 1</fullName>
    </alternativeName>
</protein>
<dbReference type="Gene3D" id="3.40.50.1820">
    <property type="entry name" value="alpha/beta hydrolase"/>
    <property type="match status" value="1"/>
</dbReference>
<keyword evidence="5" id="KW-0378">Hydrolase</keyword>
<feature type="signal peptide" evidence="9">
    <location>
        <begin position="1"/>
        <end position="22"/>
    </location>
</feature>
<dbReference type="PRINTS" id="PR00414">
    <property type="entry name" value="PPTHIESTRASE"/>
</dbReference>
<reference evidence="10" key="1">
    <citation type="journal article" date="2013" name="Mol. Phylogenet. Evol.">
        <title>Distribution and evolutionary dynamics of Stowaway Miniature Inverted repeat Transposable Elements (MITEs) in grasses.</title>
        <authorList>
            <person name="Minaya M."/>
            <person name="Pimentel M."/>
            <person name="Mason-Gamer R."/>
            <person name="Catalan P."/>
        </authorList>
    </citation>
    <scope>NUCLEOTIDE SEQUENCE</scope>
</reference>
<dbReference type="InterPro" id="IPR002472">
    <property type="entry name" value="Palm_thioest"/>
</dbReference>
<dbReference type="PROSITE" id="PS51257">
    <property type="entry name" value="PROKAR_LIPOPROTEIN"/>
    <property type="match status" value="1"/>
</dbReference>
<evidence type="ECO:0000256" key="1">
    <source>
        <dbReference type="ARBA" id="ARBA00010758"/>
    </source>
</evidence>
<evidence type="ECO:0000256" key="8">
    <source>
        <dbReference type="ARBA" id="ARBA00031934"/>
    </source>
</evidence>
<dbReference type="EMBL" id="HF570353">
    <property type="protein sequence ID" value="CCQ18670.1"/>
    <property type="molecule type" value="mRNA"/>
</dbReference>
<name>M1XMU0_9METZ</name>
<dbReference type="GO" id="GO:0005764">
    <property type="term" value="C:lysosome"/>
    <property type="evidence" value="ECO:0007669"/>
    <property type="project" value="TreeGrafter"/>
</dbReference>
<dbReference type="GO" id="GO:0008474">
    <property type="term" value="F:palmitoyl-(protein) hydrolase activity"/>
    <property type="evidence" value="ECO:0007669"/>
    <property type="project" value="UniProtKB-EC"/>
</dbReference>
<evidence type="ECO:0000256" key="6">
    <source>
        <dbReference type="ARBA" id="ARBA00023157"/>
    </source>
</evidence>
<dbReference type="GO" id="GO:0006898">
    <property type="term" value="P:receptor-mediated endocytosis"/>
    <property type="evidence" value="ECO:0007669"/>
    <property type="project" value="TreeGrafter"/>
</dbReference>
<evidence type="ECO:0000256" key="4">
    <source>
        <dbReference type="ARBA" id="ARBA00022729"/>
    </source>
</evidence>
<organism evidence="10">
    <name type="scientific">Sycon ciliatum</name>
    <dbReference type="NCBI Taxonomy" id="27933"/>
    <lineage>
        <taxon>Eukaryota</taxon>
        <taxon>Metazoa</taxon>
        <taxon>Porifera</taxon>
        <taxon>Calcarea</taxon>
        <taxon>Calcaronea</taxon>
        <taxon>Leucosolenida</taxon>
        <taxon>Sycettidae</taxon>
        <taxon>Sycon</taxon>
    </lineage>
</organism>
<proteinExistence type="evidence at transcript level"/>
<keyword evidence="4 9" id="KW-0732">Signal</keyword>
<dbReference type="InterPro" id="IPR029058">
    <property type="entry name" value="AB_hydrolase_fold"/>
</dbReference>
<evidence type="ECO:0000256" key="9">
    <source>
        <dbReference type="SAM" id="SignalP"/>
    </source>
</evidence>
<sequence length="297" mass="33422">MCFRSLSALVLVLAACSHVSQAVLPIVMWHGMGDSCCNPLSMGSIKKAFESALPGVYVRSLEIGDSVVKDTENGFLMNANDQITQVCAKLKQDPKLADGFNAIGFSQGGQFLRAVAQRCPEPQMHNLVSVGGQHQGVYGFPRCPGANSTLCEIMRKLLDVGAYVSFVQDHLVQAEYWQDPFHYDEYVEKNVFLADINNEKTYNAAYKTNLQKLSNLVLVRFMRDTMVQPSISEWFGFYKPNSDKETVSMKDTRVYQKDLLGLQEMEAAGKIHFLASDSDHLQMNQTFFEEQIMPWFK</sequence>
<keyword evidence="7" id="KW-0325">Glycoprotein</keyword>
<feature type="chain" id="PRO_5004019209" description="Palmitoyl-protein thioesterase 1" evidence="9">
    <location>
        <begin position="23"/>
        <end position="297"/>
    </location>
</feature>
<dbReference type="Pfam" id="PF02089">
    <property type="entry name" value="Palm_thioest"/>
    <property type="match status" value="1"/>
</dbReference>
<accession>M1XMU0</accession>
<dbReference type="EC" id="3.1.2.22" evidence="2"/>
<evidence type="ECO:0000256" key="3">
    <source>
        <dbReference type="ARBA" id="ARBA00014212"/>
    </source>
</evidence>
<dbReference type="SUPFAM" id="SSF53474">
    <property type="entry name" value="alpha/beta-Hydrolases"/>
    <property type="match status" value="1"/>
</dbReference>
<gene>
    <name evidence="10" type="primary">ppt1</name>
</gene>
<evidence type="ECO:0000256" key="5">
    <source>
        <dbReference type="ARBA" id="ARBA00022801"/>
    </source>
</evidence>
<dbReference type="PANTHER" id="PTHR11247:SF8">
    <property type="entry name" value="PALMITOYL-PROTEIN THIOESTERASE 1"/>
    <property type="match status" value="1"/>
</dbReference>